<comment type="caution">
    <text evidence="2">The sequence shown here is derived from an EMBL/GenBank/DDBJ whole genome shotgun (WGS) entry which is preliminary data.</text>
</comment>
<keyword evidence="1" id="KW-0472">Membrane</keyword>
<feature type="transmembrane region" description="Helical" evidence="1">
    <location>
        <begin position="6"/>
        <end position="24"/>
    </location>
</feature>
<gene>
    <name evidence="2" type="ORF">S01H1_14182</name>
</gene>
<proteinExistence type="predicted"/>
<protein>
    <submittedName>
        <fullName evidence="2">Uncharacterized protein</fullName>
    </submittedName>
</protein>
<feature type="transmembrane region" description="Helical" evidence="1">
    <location>
        <begin position="59"/>
        <end position="81"/>
    </location>
</feature>
<keyword evidence="1" id="KW-0812">Transmembrane</keyword>
<organism evidence="2">
    <name type="scientific">marine sediment metagenome</name>
    <dbReference type="NCBI Taxonomy" id="412755"/>
    <lineage>
        <taxon>unclassified sequences</taxon>
        <taxon>metagenomes</taxon>
        <taxon>ecological metagenomes</taxon>
    </lineage>
</organism>
<evidence type="ECO:0000313" key="2">
    <source>
        <dbReference type="EMBL" id="GAF82095.1"/>
    </source>
</evidence>
<sequence>MTEKIAFVAAIVLPLWNIPLIVRVIKRKSSKDISMYWALGVWVCFLLMAPEAFTSPDPVWRAFNIMNLIFFTAVVIVVLVYRKTGNHPPQSKGAI</sequence>
<name>X0U0X5_9ZZZZ</name>
<keyword evidence="1" id="KW-1133">Transmembrane helix</keyword>
<evidence type="ECO:0000256" key="1">
    <source>
        <dbReference type="SAM" id="Phobius"/>
    </source>
</evidence>
<accession>X0U0X5</accession>
<reference evidence="2" key="1">
    <citation type="journal article" date="2014" name="Front. Microbiol.">
        <title>High frequency of phylogenetically diverse reductive dehalogenase-homologous genes in deep subseafloor sedimentary metagenomes.</title>
        <authorList>
            <person name="Kawai M."/>
            <person name="Futagami T."/>
            <person name="Toyoda A."/>
            <person name="Takaki Y."/>
            <person name="Nishi S."/>
            <person name="Hori S."/>
            <person name="Arai W."/>
            <person name="Tsubouchi T."/>
            <person name="Morono Y."/>
            <person name="Uchiyama I."/>
            <person name="Ito T."/>
            <person name="Fujiyama A."/>
            <person name="Inagaki F."/>
            <person name="Takami H."/>
        </authorList>
    </citation>
    <scope>NUCLEOTIDE SEQUENCE</scope>
    <source>
        <strain evidence="2">Expedition CK06-06</strain>
    </source>
</reference>
<dbReference type="EMBL" id="BARS01007363">
    <property type="protein sequence ID" value="GAF82095.1"/>
    <property type="molecule type" value="Genomic_DNA"/>
</dbReference>
<dbReference type="AlphaFoldDB" id="X0U0X5"/>
<feature type="transmembrane region" description="Helical" evidence="1">
    <location>
        <begin position="36"/>
        <end position="53"/>
    </location>
</feature>
<dbReference type="Gene3D" id="1.20.1280.290">
    <property type="match status" value="1"/>
</dbReference>